<dbReference type="Pfam" id="PF13977">
    <property type="entry name" value="TetR_C_6"/>
    <property type="match status" value="1"/>
</dbReference>
<dbReference type="InterPro" id="IPR039538">
    <property type="entry name" value="BetI_C"/>
</dbReference>
<keyword evidence="1" id="KW-0678">Repressor</keyword>
<sequence>MVDRKARRDELIDAALDIVAEDGFGALSVRTVAARTGVSIGTVQYWFPTKESLLVAAFESVVERVTARLVGGRGRSGEDAVRTFLAALLPLDATRTVEARVMVAFAAAAVTDPSLAAVQHRTLSGVREELSACLAGLKGEARPSAATRRRAALVLAAVDGLALHAVSASAGTTGAELRRQLDAVVALAVDPAP</sequence>
<organism evidence="7 8">
    <name type="scientific">Knoellia remsis</name>
    <dbReference type="NCBI Taxonomy" id="407159"/>
    <lineage>
        <taxon>Bacteria</taxon>
        <taxon>Bacillati</taxon>
        <taxon>Actinomycetota</taxon>
        <taxon>Actinomycetes</taxon>
        <taxon>Micrococcales</taxon>
        <taxon>Intrasporangiaceae</taxon>
        <taxon>Knoellia</taxon>
    </lineage>
</organism>
<dbReference type="PROSITE" id="PS50977">
    <property type="entry name" value="HTH_TETR_2"/>
    <property type="match status" value="1"/>
</dbReference>
<dbReference type="InterPro" id="IPR001647">
    <property type="entry name" value="HTH_TetR"/>
</dbReference>
<dbReference type="EMBL" id="PVTI01000008">
    <property type="protein sequence ID" value="PRY60151.1"/>
    <property type="molecule type" value="Genomic_DNA"/>
</dbReference>
<keyword evidence="3 5" id="KW-0238">DNA-binding</keyword>
<dbReference type="GO" id="GO:0000976">
    <property type="term" value="F:transcription cis-regulatory region binding"/>
    <property type="evidence" value="ECO:0007669"/>
    <property type="project" value="TreeGrafter"/>
</dbReference>
<dbReference type="OrthoDB" id="3192968at2"/>
<dbReference type="Gene3D" id="1.10.357.10">
    <property type="entry name" value="Tetracycline Repressor, domain 2"/>
    <property type="match status" value="1"/>
</dbReference>
<dbReference type="SUPFAM" id="SSF48498">
    <property type="entry name" value="Tetracyclin repressor-like, C-terminal domain"/>
    <property type="match status" value="1"/>
</dbReference>
<dbReference type="InterPro" id="IPR050109">
    <property type="entry name" value="HTH-type_TetR-like_transc_reg"/>
</dbReference>
<evidence type="ECO:0000259" key="6">
    <source>
        <dbReference type="PROSITE" id="PS50977"/>
    </source>
</evidence>
<keyword evidence="2" id="KW-0805">Transcription regulation</keyword>
<feature type="domain" description="HTH tetR-type" evidence="6">
    <location>
        <begin position="5"/>
        <end position="65"/>
    </location>
</feature>
<evidence type="ECO:0000256" key="3">
    <source>
        <dbReference type="ARBA" id="ARBA00023125"/>
    </source>
</evidence>
<dbReference type="PANTHER" id="PTHR30055">
    <property type="entry name" value="HTH-TYPE TRANSCRIPTIONAL REGULATOR RUTR"/>
    <property type="match status" value="1"/>
</dbReference>
<dbReference type="Proteomes" id="UP000237822">
    <property type="component" value="Unassembled WGS sequence"/>
</dbReference>
<dbReference type="PANTHER" id="PTHR30055:SF234">
    <property type="entry name" value="HTH-TYPE TRANSCRIPTIONAL REGULATOR BETI"/>
    <property type="match status" value="1"/>
</dbReference>
<keyword evidence="4" id="KW-0804">Transcription</keyword>
<evidence type="ECO:0000256" key="5">
    <source>
        <dbReference type="PROSITE-ProRule" id="PRU00335"/>
    </source>
</evidence>
<reference evidence="7 8" key="1">
    <citation type="submission" date="2018-03" db="EMBL/GenBank/DDBJ databases">
        <title>Genomic Encyclopedia of Archaeal and Bacterial Type Strains, Phase II (KMG-II): from individual species to whole genera.</title>
        <authorList>
            <person name="Goeker M."/>
        </authorList>
    </citation>
    <scope>NUCLEOTIDE SEQUENCE [LARGE SCALE GENOMIC DNA]</scope>
    <source>
        <strain evidence="7 8">ATCC BAA-1496</strain>
    </source>
</reference>
<dbReference type="InterPro" id="IPR036271">
    <property type="entry name" value="Tet_transcr_reg_TetR-rel_C_sf"/>
</dbReference>
<keyword evidence="8" id="KW-1185">Reference proteome</keyword>
<dbReference type="AlphaFoldDB" id="A0A2T0UQE9"/>
<feature type="DNA-binding region" description="H-T-H motif" evidence="5">
    <location>
        <begin position="28"/>
        <end position="47"/>
    </location>
</feature>
<accession>A0A2T0UQE9</accession>
<name>A0A2T0UQE9_9MICO</name>
<dbReference type="RefSeq" id="WP_106297186.1">
    <property type="nucleotide sequence ID" value="NZ_PVTI01000008.1"/>
</dbReference>
<proteinExistence type="predicted"/>
<evidence type="ECO:0000256" key="1">
    <source>
        <dbReference type="ARBA" id="ARBA00022491"/>
    </source>
</evidence>
<dbReference type="PRINTS" id="PR00455">
    <property type="entry name" value="HTHTETR"/>
</dbReference>
<dbReference type="SUPFAM" id="SSF46689">
    <property type="entry name" value="Homeodomain-like"/>
    <property type="match status" value="1"/>
</dbReference>
<evidence type="ECO:0000313" key="8">
    <source>
        <dbReference type="Proteomes" id="UP000237822"/>
    </source>
</evidence>
<comment type="caution">
    <text evidence="7">The sequence shown here is derived from an EMBL/GenBank/DDBJ whole genome shotgun (WGS) entry which is preliminary data.</text>
</comment>
<dbReference type="Pfam" id="PF00440">
    <property type="entry name" value="TetR_N"/>
    <property type="match status" value="1"/>
</dbReference>
<dbReference type="InterPro" id="IPR009057">
    <property type="entry name" value="Homeodomain-like_sf"/>
</dbReference>
<protein>
    <submittedName>
        <fullName evidence="7">TetR family transcriptional regulator</fullName>
    </submittedName>
</protein>
<evidence type="ECO:0000256" key="2">
    <source>
        <dbReference type="ARBA" id="ARBA00023015"/>
    </source>
</evidence>
<gene>
    <name evidence="7" type="ORF">BCF74_10897</name>
</gene>
<evidence type="ECO:0000256" key="4">
    <source>
        <dbReference type="ARBA" id="ARBA00023163"/>
    </source>
</evidence>
<dbReference type="GO" id="GO:0003700">
    <property type="term" value="F:DNA-binding transcription factor activity"/>
    <property type="evidence" value="ECO:0007669"/>
    <property type="project" value="TreeGrafter"/>
</dbReference>
<evidence type="ECO:0000313" key="7">
    <source>
        <dbReference type="EMBL" id="PRY60151.1"/>
    </source>
</evidence>